<evidence type="ECO:0000256" key="1">
    <source>
        <dbReference type="ARBA" id="ARBA00022737"/>
    </source>
</evidence>
<dbReference type="InterPro" id="IPR050611">
    <property type="entry name" value="ABCF"/>
</dbReference>
<dbReference type="PANTHER" id="PTHR19211">
    <property type="entry name" value="ATP-BINDING TRANSPORT PROTEIN-RELATED"/>
    <property type="match status" value="1"/>
</dbReference>
<evidence type="ECO:0000256" key="4">
    <source>
        <dbReference type="SAM" id="Coils"/>
    </source>
</evidence>
<dbReference type="CDD" id="cd03221">
    <property type="entry name" value="ABCF_EF-3"/>
    <property type="match status" value="1"/>
</dbReference>
<dbReference type="PANTHER" id="PTHR19211:SF135">
    <property type="entry name" value="ATPASE, PUTATIVE (AFU_ORTHOLOGUE AFUA_1G16440)-RELATED"/>
    <property type="match status" value="1"/>
</dbReference>
<dbReference type="SUPFAM" id="SSF52540">
    <property type="entry name" value="P-loop containing nucleoside triphosphate hydrolases"/>
    <property type="match status" value="2"/>
</dbReference>
<gene>
    <name evidence="6" type="ORF">BDBG_17964</name>
</gene>
<keyword evidence="1" id="KW-0677">Repeat</keyword>
<keyword evidence="7" id="KW-1185">Reference proteome</keyword>
<dbReference type="GO" id="GO:0016887">
    <property type="term" value="F:ATP hydrolysis activity"/>
    <property type="evidence" value="ECO:0007669"/>
    <property type="project" value="InterPro"/>
</dbReference>
<organism evidence="6 7">
    <name type="scientific">Blastomyces gilchristii (strain SLH14081)</name>
    <name type="common">Blastomyces dermatitidis</name>
    <dbReference type="NCBI Taxonomy" id="559298"/>
    <lineage>
        <taxon>Eukaryota</taxon>
        <taxon>Fungi</taxon>
        <taxon>Dikarya</taxon>
        <taxon>Ascomycota</taxon>
        <taxon>Pezizomycotina</taxon>
        <taxon>Eurotiomycetes</taxon>
        <taxon>Eurotiomycetidae</taxon>
        <taxon>Onygenales</taxon>
        <taxon>Ajellomycetaceae</taxon>
        <taxon>Blastomyces</taxon>
    </lineage>
</organism>
<dbReference type="AlphaFoldDB" id="A0A179V3N5"/>
<keyword evidence="2" id="KW-0547">Nucleotide-binding</keyword>
<dbReference type="Pfam" id="PF12848">
    <property type="entry name" value="ABC_tran_Xtn"/>
    <property type="match status" value="1"/>
</dbReference>
<accession>A0A179V3N5</accession>
<dbReference type="InterPro" id="IPR032781">
    <property type="entry name" value="ABC_tran_Xtn"/>
</dbReference>
<dbReference type="GO" id="GO:0005524">
    <property type="term" value="F:ATP binding"/>
    <property type="evidence" value="ECO:0007669"/>
    <property type="project" value="UniProtKB-KW"/>
</dbReference>
<dbReference type="STRING" id="559298.A0A179V3N5"/>
<evidence type="ECO:0000256" key="3">
    <source>
        <dbReference type="ARBA" id="ARBA00022840"/>
    </source>
</evidence>
<evidence type="ECO:0000259" key="5">
    <source>
        <dbReference type="PROSITE" id="PS50893"/>
    </source>
</evidence>
<dbReference type="InterPro" id="IPR027417">
    <property type="entry name" value="P-loop_NTPase"/>
</dbReference>
<dbReference type="EMBL" id="GG657483">
    <property type="protein sequence ID" value="OAT14059.1"/>
    <property type="molecule type" value="Genomic_DNA"/>
</dbReference>
<keyword evidence="3" id="KW-0067">ATP-binding</keyword>
<name>A0A179V3N5_BLAGS</name>
<dbReference type="KEGG" id="bgh:BDBG_17964"/>
<dbReference type="Proteomes" id="UP000002038">
    <property type="component" value="Unassembled WGS sequence"/>
</dbReference>
<dbReference type="GeneID" id="8501147"/>
<dbReference type="RefSeq" id="XP_031581254.1">
    <property type="nucleotide sequence ID" value="XM_031725574.1"/>
</dbReference>
<dbReference type="VEuPathDB" id="FungiDB:BDBG_17964"/>
<feature type="domain" description="ABC transporter" evidence="5">
    <location>
        <begin position="312"/>
        <end position="589"/>
    </location>
</feature>
<dbReference type="SMART" id="SM00382">
    <property type="entry name" value="AAA"/>
    <property type="match status" value="1"/>
</dbReference>
<dbReference type="PROSITE" id="PS50893">
    <property type="entry name" value="ABC_TRANSPORTER_2"/>
    <property type="match status" value="1"/>
</dbReference>
<evidence type="ECO:0000313" key="6">
    <source>
        <dbReference type="EMBL" id="OAT14059.1"/>
    </source>
</evidence>
<dbReference type="InterPro" id="IPR003593">
    <property type="entry name" value="AAA+_ATPase"/>
</dbReference>
<dbReference type="Pfam" id="PF00005">
    <property type="entry name" value="ABC_tran"/>
    <property type="match status" value="2"/>
</dbReference>
<reference evidence="7" key="1">
    <citation type="journal article" date="2015" name="PLoS Genet.">
        <title>The dynamic genome and transcriptome of the human fungal pathogen Blastomyces and close relative Emmonsia.</title>
        <authorList>
            <person name="Munoz J.F."/>
            <person name="Gauthier G.M."/>
            <person name="Desjardins C.A."/>
            <person name="Gallo J.E."/>
            <person name="Holder J."/>
            <person name="Sullivan T.D."/>
            <person name="Marty A.J."/>
            <person name="Carmen J.C."/>
            <person name="Chen Z."/>
            <person name="Ding L."/>
            <person name="Gujja S."/>
            <person name="Magrini V."/>
            <person name="Misas E."/>
            <person name="Mitreva M."/>
            <person name="Priest M."/>
            <person name="Saif S."/>
            <person name="Whiston E.A."/>
            <person name="Young S."/>
            <person name="Zeng Q."/>
            <person name="Goldman W.E."/>
            <person name="Mardis E.R."/>
            <person name="Taylor J.W."/>
            <person name="McEwen J.G."/>
            <person name="Clay O.K."/>
            <person name="Klein B.S."/>
            <person name="Cuomo C.A."/>
        </authorList>
    </citation>
    <scope>NUCLEOTIDE SEQUENCE [LARGE SCALE GENOMIC DNA]</scope>
    <source>
        <strain evidence="7">SLH14081</strain>
    </source>
</reference>
<proteinExistence type="predicted"/>
<dbReference type="InterPro" id="IPR003439">
    <property type="entry name" value="ABC_transporter-like_ATP-bd"/>
</dbReference>
<sequence>MLWKRQKTRGNPCNAIRQLRHEQLERDLFLARKNASLKSGSRGMQARKYLKAVEDKVAESARNLIDSEEARLERNREASEPSGIQEETQEAVDLLDRLQCQYEAMKITDIEAEARRRVLLGLPFESLSGGWRMRCMLAGNLIQKADILILDEPTNFLDLLGIVWLENYLAHLRTVDDDRTVVLSHDRDFLNNMCEETIVLKDQTLSYFRGNLSAYEQDLGAQKLYWGRMKEAQDRQVAHMEATIRDNIKLGKKTGVDNKLRMAKSRQKKVDERMGVQVSAKGTRFKLNRDRVGFHDSMRDEIDVPHDEKGSHWNLSISVTSPGVTLSLMVIDLVIHMGDRVGIIGLNGSGKTTLLKVLVGSMRQSQGTVTRHPRATIGYYSQHSTDELKAIGRTEPVLTALSLLSWDANRSLGEGEVRGLLSSLGLAGRTASDVPITQLSGGQLVSMFLSFQVPSSALVPNQIISHKPLFIRVRLALARILWNLPHLLVLDEITTHLNFYTVIALVEDLSSFNGAILIVSHGRYLIRGVVEGKRNAAGQDRDANMTMKPDDDDLGRHDVYVLRRGKLHRQDNGVEQFEKSLQKQVQKMLTEMSLELVIFSRLSEGKDEEQESEEHFQHWVEQALSYVRGWDWKKPQELRYLEITESLIRDCSQVTTINNRLQMIMMNDLKTNGTGKKREAQPQCSQFRSSALRLGTLFTSAAAAILLLLQCEHAQQDENMSGSVPALRGAGRGFGAKGSEKHLGCIRHQPSVVPGMTVLKM</sequence>
<evidence type="ECO:0000256" key="2">
    <source>
        <dbReference type="ARBA" id="ARBA00022741"/>
    </source>
</evidence>
<keyword evidence="4" id="KW-0175">Coiled coil</keyword>
<protein>
    <recommendedName>
        <fullName evidence="5">ABC transporter domain-containing protein</fullName>
    </recommendedName>
</protein>
<dbReference type="Gene3D" id="3.40.50.300">
    <property type="entry name" value="P-loop containing nucleotide triphosphate hydrolases"/>
    <property type="match status" value="2"/>
</dbReference>
<feature type="coiled-coil region" evidence="4">
    <location>
        <begin position="50"/>
        <end position="78"/>
    </location>
</feature>
<evidence type="ECO:0000313" key="7">
    <source>
        <dbReference type="Proteomes" id="UP000002038"/>
    </source>
</evidence>
<dbReference type="OrthoDB" id="2110130at2759"/>